<dbReference type="GO" id="GO:0089718">
    <property type="term" value="P:amino acid import across plasma membrane"/>
    <property type="evidence" value="ECO:0007669"/>
    <property type="project" value="TreeGrafter"/>
</dbReference>
<organism evidence="11 12">
    <name type="scientific">Mizuhopecten yessoensis</name>
    <name type="common">Japanese scallop</name>
    <name type="synonym">Patinopecten yessoensis</name>
    <dbReference type="NCBI Taxonomy" id="6573"/>
    <lineage>
        <taxon>Eukaryota</taxon>
        <taxon>Metazoa</taxon>
        <taxon>Spiralia</taxon>
        <taxon>Lophotrochozoa</taxon>
        <taxon>Mollusca</taxon>
        <taxon>Bivalvia</taxon>
        <taxon>Autobranchia</taxon>
        <taxon>Pteriomorphia</taxon>
        <taxon>Pectinida</taxon>
        <taxon>Pectinoidea</taxon>
        <taxon>Pectinidae</taxon>
        <taxon>Mizuhopecten</taxon>
    </lineage>
</organism>
<dbReference type="GO" id="GO:0005283">
    <property type="term" value="F:amino acid:sodium symporter activity"/>
    <property type="evidence" value="ECO:0007669"/>
    <property type="project" value="TreeGrafter"/>
</dbReference>
<feature type="transmembrane region" description="Helical" evidence="10">
    <location>
        <begin position="251"/>
        <end position="270"/>
    </location>
</feature>
<dbReference type="OrthoDB" id="6150485at2759"/>
<dbReference type="SUPFAM" id="SSF161070">
    <property type="entry name" value="SNF-like"/>
    <property type="match status" value="1"/>
</dbReference>
<evidence type="ECO:0000256" key="9">
    <source>
        <dbReference type="PIRSR" id="PIRSR600175-2"/>
    </source>
</evidence>
<feature type="binding site" evidence="8">
    <location>
        <position position="46"/>
    </location>
    <ligand>
        <name>Na(+)</name>
        <dbReference type="ChEBI" id="CHEBI:29101"/>
        <label>1</label>
    </ligand>
</feature>
<evidence type="ECO:0000256" key="10">
    <source>
        <dbReference type="SAM" id="Phobius"/>
    </source>
</evidence>
<evidence type="ECO:0000256" key="4">
    <source>
        <dbReference type="ARBA" id="ARBA00022692"/>
    </source>
</evidence>
<sequence length="592" mass="67285">MSVMNAEEIEIDLLHPDRNEQNRKPPKRTVWTRKSEYLLSLIGYTVGLSSLWRFSYLCMKNDGGAFLIPFTFFMIICGFPLYYLELALGQFSGKSPMSVWNICPLFKGIGYTMVALSLIVTWYYGTVIAWALYYLGHSFSRTLPWSTCDNDWNTEHCVVLIGDGVQRPRTQNINITNTSNITVNGSSSLVNDTMSFTTAASEFWRYKVLNISDGIDDWGSLQRPLVLVMFLSTAMCFLCIVKGVRSIGKVVWVTALMPYFFLTVILVRSLTLDGAIDGIIYYVKPDFRRLLHFQVIWYHYTAALGPQGSLQMSEIHICYNCILIWVTALISIHCALIHISIAYVHFRHLMMSDIENIVCMTSPGLVFHTYPEALTRLPLPQLWCALFFVLVCFVGVDSQFGMLETVVSGVADVFPHTLGKRKILIVGCAFLLYLVSSLEGLYIFMFVDWYASAYCIFFTSLLECVVIGWCYGAEGFSRDVEVMTGMPVYPVIRWSWCIFAMSVALGMAITNMSNPVHKGYIYPDYKGYVGNLVGLIPILPIPIVMATEVLKARRTLFQRIKVLLRPNRDWLPNDAEARGKYKMYEFGARFGL</sequence>
<keyword evidence="4 10" id="KW-0812">Transmembrane</keyword>
<feature type="transmembrane region" description="Helical" evidence="10">
    <location>
        <begin position="322"/>
        <end position="346"/>
    </location>
</feature>
<reference evidence="11 12" key="1">
    <citation type="journal article" date="2017" name="Nat. Ecol. Evol.">
        <title>Scallop genome provides insights into evolution of bilaterian karyotype and development.</title>
        <authorList>
            <person name="Wang S."/>
            <person name="Zhang J."/>
            <person name="Jiao W."/>
            <person name="Li J."/>
            <person name="Xun X."/>
            <person name="Sun Y."/>
            <person name="Guo X."/>
            <person name="Huan P."/>
            <person name="Dong B."/>
            <person name="Zhang L."/>
            <person name="Hu X."/>
            <person name="Sun X."/>
            <person name="Wang J."/>
            <person name="Zhao C."/>
            <person name="Wang Y."/>
            <person name="Wang D."/>
            <person name="Huang X."/>
            <person name="Wang R."/>
            <person name="Lv J."/>
            <person name="Li Y."/>
            <person name="Zhang Z."/>
            <person name="Liu B."/>
            <person name="Lu W."/>
            <person name="Hui Y."/>
            <person name="Liang J."/>
            <person name="Zhou Z."/>
            <person name="Hou R."/>
            <person name="Li X."/>
            <person name="Liu Y."/>
            <person name="Li H."/>
            <person name="Ning X."/>
            <person name="Lin Y."/>
            <person name="Zhao L."/>
            <person name="Xing Q."/>
            <person name="Dou J."/>
            <person name="Li Y."/>
            <person name="Mao J."/>
            <person name="Guo H."/>
            <person name="Dou H."/>
            <person name="Li T."/>
            <person name="Mu C."/>
            <person name="Jiang W."/>
            <person name="Fu Q."/>
            <person name="Fu X."/>
            <person name="Miao Y."/>
            <person name="Liu J."/>
            <person name="Yu Q."/>
            <person name="Li R."/>
            <person name="Liao H."/>
            <person name="Li X."/>
            <person name="Kong Y."/>
            <person name="Jiang Z."/>
            <person name="Chourrout D."/>
            <person name="Li R."/>
            <person name="Bao Z."/>
        </authorList>
    </citation>
    <scope>NUCLEOTIDE SEQUENCE [LARGE SCALE GENOMIC DNA]</scope>
    <source>
        <strain evidence="11 12">PY_sf001</strain>
    </source>
</reference>
<dbReference type="GO" id="GO:0046872">
    <property type="term" value="F:metal ion binding"/>
    <property type="evidence" value="ECO:0007669"/>
    <property type="project" value="UniProtKB-KW"/>
</dbReference>
<feature type="disulfide bond" evidence="9">
    <location>
        <begin position="148"/>
        <end position="157"/>
    </location>
</feature>
<evidence type="ECO:0000256" key="1">
    <source>
        <dbReference type="ARBA" id="ARBA00004141"/>
    </source>
</evidence>
<feature type="binding site" evidence="8">
    <location>
        <position position="43"/>
    </location>
    <ligand>
        <name>Na(+)</name>
        <dbReference type="ChEBI" id="CHEBI:29101"/>
        <label>1</label>
    </ligand>
</feature>
<feature type="transmembrane region" description="Helical" evidence="10">
    <location>
        <begin position="109"/>
        <end position="135"/>
    </location>
</feature>
<evidence type="ECO:0000256" key="7">
    <source>
        <dbReference type="ARBA" id="ARBA00023180"/>
    </source>
</evidence>
<accession>A0A210PZ97</accession>
<dbReference type="PROSITE" id="PS50267">
    <property type="entry name" value="NA_NEUROTRAN_SYMP_3"/>
    <property type="match status" value="1"/>
</dbReference>
<protein>
    <submittedName>
        <fullName evidence="11">Sodium-and chloride-dependent GABA transporter 3</fullName>
    </submittedName>
</protein>
<dbReference type="Pfam" id="PF00209">
    <property type="entry name" value="SNF"/>
    <property type="match status" value="1"/>
</dbReference>
<feature type="transmembrane region" description="Helical" evidence="10">
    <location>
        <begin position="423"/>
        <end position="445"/>
    </location>
</feature>
<gene>
    <name evidence="11" type="ORF">KP79_PYT14042</name>
</gene>
<feature type="transmembrane region" description="Helical" evidence="10">
    <location>
        <begin position="451"/>
        <end position="471"/>
    </location>
</feature>
<feature type="binding site" evidence="8">
    <location>
        <position position="397"/>
    </location>
    <ligand>
        <name>Na(+)</name>
        <dbReference type="ChEBI" id="CHEBI:29101"/>
        <label>1</label>
    </ligand>
</feature>
<comment type="subcellular location">
    <subcellularLocation>
        <location evidence="1">Membrane</location>
        <topology evidence="1">Multi-pass membrane protein</topology>
    </subcellularLocation>
</comment>
<dbReference type="InterPro" id="IPR000175">
    <property type="entry name" value="Na/ntran_symport"/>
</dbReference>
<feature type="transmembrane region" description="Helical" evidence="10">
    <location>
        <begin position="37"/>
        <end position="54"/>
    </location>
</feature>
<feature type="binding site" evidence="8">
    <location>
        <position position="398"/>
    </location>
    <ligand>
        <name>Na(+)</name>
        <dbReference type="ChEBI" id="CHEBI:29101"/>
        <label>1</label>
    </ligand>
</feature>
<keyword evidence="12" id="KW-1185">Reference proteome</keyword>
<dbReference type="PANTHER" id="PTHR11616">
    <property type="entry name" value="SODIUM/CHLORIDE DEPENDENT TRANSPORTER"/>
    <property type="match status" value="1"/>
</dbReference>
<evidence type="ECO:0000256" key="2">
    <source>
        <dbReference type="ARBA" id="ARBA00006459"/>
    </source>
</evidence>
<dbReference type="GO" id="GO:0005886">
    <property type="term" value="C:plasma membrane"/>
    <property type="evidence" value="ECO:0007669"/>
    <property type="project" value="TreeGrafter"/>
</dbReference>
<keyword evidence="8" id="KW-0915">Sodium</keyword>
<comment type="caution">
    <text evidence="11">The sequence shown here is derived from an EMBL/GenBank/DDBJ whole genome shotgun (WGS) entry which is preliminary data.</text>
</comment>
<dbReference type="InterPro" id="IPR037272">
    <property type="entry name" value="SNS_sf"/>
</dbReference>
<feature type="transmembrane region" description="Helical" evidence="10">
    <location>
        <begin position="66"/>
        <end position="88"/>
    </location>
</feature>
<keyword evidence="9" id="KW-1015">Disulfide bond</keyword>
<evidence type="ECO:0000256" key="3">
    <source>
        <dbReference type="ARBA" id="ARBA00022448"/>
    </source>
</evidence>
<comment type="similarity">
    <text evidence="2">Belongs to the sodium:neurotransmitter symporter (SNF) (TC 2.A.22) family.</text>
</comment>
<name>A0A210PZ97_MIZYE</name>
<evidence type="ECO:0000256" key="5">
    <source>
        <dbReference type="ARBA" id="ARBA00022989"/>
    </source>
</evidence>
<feature type="transmembrane region" description="Helical" evidence="10">
    <location>
        <begin position="225"/>
        <end position="244"/>
    </location>
</feature>
<dbReference type="EMBL" id="NEDP02005354">
    <property type="protein sequence ID" value="OWF41815.1"/>
    <property type="molecule type" value="Genomic_DNA"/>
</dbReference>
<keyword evidence="8" id="KW-0479">Metal-binding</keyword>
<dbReference type="PRINTS" id="PR00176">
    <property type="entry name" value="NANEUSMPORT"/>
</dbReference>
<dbReference type="AlphaFoldDB" id="A0A210PZ97"/>
<feature type="transmembrane region" description="Helical" evidence="10">
    <location>
        <begin position="529"/>
        <end position="550"/>
    </location>
</feature>
<evidence type="ECO:0000256" key="6">
    <source>
        <dbReference type="ARBA" id="ARBA00023136"/>
    </source>
</evidence>
<dbReference type="PROSITE" id="PS00754">
    <property type="entry name" value="NA_NEUROTRAN_SYMP_2"/>
    <property type="match status" value="1"/>
</dbReference>
<dbReference type="PANTHER" id="PTHR11616:SF321">
    <property type="entry name" value="SODIUM-DEPENDENT NUTRIENT AMINO ACID TRANSPORTER 1-RELATED"/>
    <property type="match status" value="1"/>
</dbReference>
<evidence type="ECO:0000313" key="12">
    <source>
        <dbReference type="Proteomes" id="UP000242188"/>
    </source>
</evidence>
<keyword evidence="3" id="KW-0813">Transport</keyword>
<dbReference type="Proteomes" id="UP000242188">
    <property type="component" value="Unassembled WGS sequence"/>
</dbReference>
<feature type="transmembrane region" description="Helical" evidence="10">
    <location>
        <begin position="491"/>
        <end position="509"/>
    </location>
</feature>
<proteinExistence type="inferred from homology"/>
<keyword evidence="5 10" id="KW-1133">Transmembrane helix</keyword>
<keyword evidence="7" id="KW-0325">Glycoprotein</keyword>
<evidence type="ECO:0000256" key="8">
    <source>
        <dbReference type="PIRSR" id="PIRSR600175-1"/>
    </source>
</evidence>
<dbReference type="GO" id="GO:0015179">
    <property type="term" value="F:L-amino acid transmembrane transporter activity"/>
    <property type="evidence" value="ECO:0007669"/>
    <property type="project" value="TreeGrafter"/>
</dbReference>
<evidence type="ECO:0000313" key="11">
    <source>
        <dbReference type="EMBL" id="OWF41815.1"/>
    </source>
</evidence>
<keyword evidence="6 10" id="KW-0472">Membrane</keyword>